<organism evidence="3 4">
    <name type="scientific">Niastella yeongjuensis</name>
    <dbReference type="NCBI Taxonomy" id="354355"/>
    <lineage>
        <taxon>Bacteria</taxon>
        <taxon>Pseudomonadati</taxon>
        <taxon>Bacteroidota</taxon>
        <taxon>Chitinophagia</taxon>
        <taxon>Chitinophagales</taxon>
        <taxon>Chitinophagaceae</taxon>
        <taxon>Niastella</taxon>
    </lineage>
</organism>
<name>A0A1V9EUT3_9BACT</name>
<dbReference type="SUPFAM" id="SSF51735">
    <property type="entry name" value="NAD(P)-binding Rossmann-fold domains"/>
    <property type="match status" value="1"/>
</dbReference>
<reference evidence="4" key="1">
    <citation type="submission" date="2016-04" db="EMBL/GenBank/DDBJ databases">
        <authorList>
            <person name="Chen L."/>
            <person name="Zhuang W."/>
            <person name="Wang G."/>
        </authorList>
    </citation>
    <scope>NUCLEOTIDE SEQUENCE [LARGE SCALE GENOMIC DNA]</scope>
    <source>
        <strain evidence="4">17621</strain>
    </source>
</reference>
<keyword evidence="1" id="KW-0472">Membrane</keyword>
<dbReference type="Gene3D" id="3.40.50.720">
    <property type="entry name" value="NAD(P)-binding Rossmann-like Domain"/>
    <property type="match status" value="1"/>
</dbReference>
<dbReference type="EMBL" id="LVXG01000013">
    <property type="protein sequence ID" value="OQP49792.1"/>
    <property type="molecule type" value="Genomic_DNA"/>
</dbReference>
<gene>
    <name evidence="3" type="ORF">A4H97_28295</name>
</gene>
<dbReference type="AlphaFoldDB" id="A0A1V9EUT3"/>
<accession>A0A1V9EUT3</accession>
<evidence type="ECO:0000313" key="3">
    <source>
        <dbReference type="EMBL" id="OQP49792.1"/>
    </source>
</evidence>
<keyword evidence="1" id="KW-1133">Transmembrane helix</keyword>
<feature type="domain" description="NAD-dependent epimerase/dehydratase" evidence="2">
    <location>
        <begin position="8"/>
        <end position="48"/>
    </location>
</feature>
<evidence type="ECO:0000259" key="2">
    <source>
        <dbReference type="Pfam" id="PF01370"/>
    </source>
</evidence>
<dbReference type="InterPro" id="IPR036291">
    <property type="entry name" value="NAD(P)-bd_dom_sf"/>
</dbReference>
<dbReference type="InterPro" id="IPR001509">
    <property type="entry name" value="Epimerase_deHydtase"/>
</dbReference>
<evidence type="ECO:0000256" key="1">
    <source>
        <dbReference type="SAM" id="Phobius"/>
    </source>
</evidence>
<keyword evidence="4" id="KW-1185">Reference proteome</keyword>
<sequence length="63" mass="6985">MENVKETVLVTGGSGFIASYCIIALLKKGYKVKASLRSLSRGKTWSGRTARSLFKNKSRLTYI</sequence>
<dbReference type="RefSeq" id="WP_081200151.1">
    <property type="nucleotide sequence ID" value="NZ_FOCZ01000015.1"/>
</dbReference>
<proteinExistence type="predicted"/>
<comment type="caution">
    <text evidence="3">The sequence shown here is derived from an EMBL/GenBank/DDBJ whole genome shotgun (WGS) entry which is preliminary data.</text>
</comment>
<protein>
    <recommendedName>
        <fullName evidence="2">NAD-dependent epimerase/dehydratase domain-containing protein</fullName>
    </recommendedName>
</protein>
<feature type="transmembrane region" description="Helical" evidence="1">
    <location>
        <begin position="6"/>
        <end position="26"/>
    </location>
</feature>
<dbReference type="Pfam" id="PF01370">
    <property type="entry name" value="Epimerase"/>
    <property type="match status" value="1"/>
</dbReference>
<evidence type="ECO:0000313" key="4">
    <source>
        <dbReference type="Proteomes" id="UP000192610"/>
    </source>
</evidence>
<keyword evidence="1" id="KW-0812">Transmembrane</keyword>
<dbReference type="STRING" id="354355.SAMN05660816_05774"/>
<dbReference type="Proteomes" id="UP000192610">
    <property type="component" value="Unassembled WGS sequence"/>
</dbReference>